<keyword evidence="2" id="KW-1185">Reference proteome</keyword>
<accession>A0A543EU72</accession>
<proteinExistence type="predicted"/>
<name>A0A543EU72_9MICO</name>
<dbReference type="Gene3D" id="3.40.140.120">
    <property type="match status" value="1"/>
</dbReference>
<evidence type="ECO:0000313" key="2">
    <source>
        <dbReference type="Proteomes" id="UP000320235"/>
    </source>
</evidence>
<dbReference type="AlphaFoldDB" id="A0A543EU72"/>
<protein>
    <submittedName>
        <fullName evidence="1">Phage portal protein BeeE</fullName>
    </submittedName>
</protein>
<evidence type="ECO:0000313" key="1">
    <source>
        <dbReference type="EMBL" id="TQM25110.1"/>
    </source>
</evidence>
<dbReference type="OrthoDB" id="3268650at2"/>
<sequence>MKFAQRLDLIRRIQRTSAKSHVSGIVSPWSDGELEKFVWSDILGLDVAPVTRKEAMSVPAVAAARHRIIQLADRPLRALDSDDSDVTAKHKWLFRTDTPQTPWERMAHTLDDWIFYPWSLWLVARGAAADGGLGAIGDARHVPYERWGVNDDGQVTVDDEVKGPAEYLLLEGPFDGLLSAAPETIRAAKSLERAWAARVRNPTPTVLIEEQNDGDFTKKEAKTYVTNVATALRNPDGAVLFVPAKAKINLDHAESGINVLTEARNAVRIDIANFLNLNASALDGAKPQSTLTYETQETEATELNDRMAFWTAPLEHALSVDSVVPRGTRVRFDFSNTSTPQTGTPTED</sequence>
<dbReference type="EMBL" id="VFPE01000003">
    <property type="protein sequence ID" value="TQM25110.1"/>
    <property type="molecule type" value="Genomic_DNA"/>
</dbReference>
<dbReference type="Gene3D" id="3.30.1120.70">
    <property type="match status" value="1"/>
</dbReference>
<comment type="caution">
    <text evidence="1">The sequence shown here is derived from an EMBL/GenBank/DDBJ whole genome shotgun (WGS) entry which is preliminary data.</text>
</comment>
<organism evidence="1 2">
    <name type="scientific">Microbacterium kyungheense</name>
    <dbReference type="NCBI Taxonomy" id="1263636"/>
    <lineage>
        <taxon>Bacteria</taxon>
        <taxon>Bacillati</taxon>
        <taxon>Actinomycetota</taxon>
        <taxon>Actinomycetes</taxon>
        <taxon>Micrococcales</taxon>
        <taxon>Microbacteriaceae</taxon>
        <taxon>Microbacterium</taxon>
    </lineage>
</organism>
<gene>
    <name evidence="1" type="ORF">FB391_2569</name>
</gene>
<dbReference type="Proteomes" id="UP000320235">
    <property type="component" value="Unassembled WGS sequence"/>
</dbReference>
<reference evidence="1 2" key="1">
    <citation type="submission" date="2019-06" db="EMBL/GenBank/DDBJ databases">
        <title>Sequencing the genomes of 1000 actinobacteria strains.</title>
        <authorList>
            <person name="Klenk H.-P."/>
        </authorList>
    </citation>
    <scope>NUCLEOTIDE SEQUENCE [LARGE SCALE GENOMIC DNA]</scope>
    <source>
        <strain evidence="1 2">DSM 105492</strain>
    </source>
</reference>
<dbReference type="RefSeq" id="WP_141894848.1">
    <property type="nucleotide sequence ID" value="NZ_BAABLH010000002.1"/>
</dbReference>
<dbReference type="Gene3D" id="1.20.1270.210">
    <property type="match status" value="1"/>
</dbReference>